<evidence type="ECO:0000256" key="2">
    <source>
        <dbReference type="ARBA" id="ARBA00023125"/>
    </source>
</evidence>
<dbReference type="AlphaFoldDB" id="A0A023X4Z0"/>
<evidence type="ECO:0000256" key="3">
    <source>
        <dbReference type="ARBA" id="ARBA00023163"/>
    </source>
</evidence>
<reference evidence="6" key="2">
    <citation type="submission" date="2023-11" db="EMBL/GenBank/DDBJ databases">
        <title>MicrobeMod: A computational toolkit for identifying prokaryotic methylation and restriction-modification with nanopore sequencing.</title>
        <authorList>
            <person name="Crits-Christoph A."/>
            <person name="Kang S.C."/>
            <person name="Lee H."/>
            <person name="Ostrov N."/>
        </authorList>
    </citation>
    <scope>NUCLEOTIDE SEQUENCE</scope>
    <source>
        <strain evidence="6">ATCC 51242</strain>
    </source>
</reference>
<dbReference type="InterPro" id="IPR036390">
    <property type="entry name" value="WH_DNA-bd_sf"/>
</dbReference>
<keyword evidence="1" id="KW-0805">Transcription regulation</keyword>
<accession>A0A023X4Z0</accession>
<dbReference type="EMBL" id="JAWXXX010000001">
    <property type="protein sequence ID" value="MDX5894701.1"/>
    <property type="molecule type" value="Genomic_DNA"/>
</dbReference>
<dbReference type="KEGG" id="rrd:RradSPS_2013"/>
<dbReference type="InterPro" id="IPR011991">
    <property type="entry name" value="ArsR-like_HTH"/>
</dbReference>
<dbReference type="GO" id="GO:0003700">
    <property type="term" value="F:DNA-binding transcription factor activity"/>
    <property type="evidence" value="ECO:0007669"/>
    <property type="project" value="InterPro"/>
</dbReference>
<keyword evidence="3" id="KW-0804">Transcription</keyword>
<dbReference type="OrthoDB" id="3237509at2"/>
<reference evidence="5 7" key="1">
    <citation type="submission" date="2014-03" db="EMBL/GenBank/DDBJ databases">
        <title>Complete genome sequence of the Radio-Resistant Rubrobacter radiotolerans RSPS-4.</title>
        <authorList>
            <person name="Egas C.C."/>
            <person name="Barroso C.C."/>
            <person name="Froufe H.J.C."/>
            <person name="Pacheco J.J."/>
            <person name="Albuquerque L.L."/>
            <person name="da Costa M.M.S."/>
        </authorList>
    </citation>
    <scope>NUCLEOTIDE SEQUENCE [LARGE SCALE GENOMIC DNA]</scope>
    <source>
        <strain evidence="5 7">RSPS-4</strain>
    </source>
</reference>
<dbReference type="CDD" id="cd00090">
    <property type="entry name" value="HTH_ARSR"/>
    <property type="match status" value="1"/>
</dbReference>
<dbReference type="HOGENOM" id="CLU_083287_27_2_11"/>
<protein>
    <submittedName>
        <fullName evidence="6">MarR family transcriptional regulator</fullName>
    </submittedName>
    <submittedName>
        <fullName evidence="5">Transcriptional regulators</fullName>
    </submittedName>
</protein>
<evidence type="ECO:0000313" key="7">
    <source>
        <dbReference type="Proteomes" id="UP000025229"/>
    </source>
</evidence>
<evidence type="ECO:0000259" key="4">
    <source>
        <dbReference type="PROSITE" id="PS50995"/>
    </source>
</evidence>
<feature type="domain" description="HTH marR-type" evidence="4">
    <location>
        <begin position="18"/>
        <end position="149"/>
    </location>
</feature>
<dbReference type="Proteomes" id="UP000025229">
    <property type="component" value="Chromosome"/>
</dbReference>
<dbReference type="eggNOG" id="COG1846">
    <property type="taxonomic scope" value="Bacteria"/>
</dbReference>
<dbReference type="InterPro" id="IPR000835">
    <property type="entry name" value="HTH_MarR-typ"/>
</dbReference>
<dbReference type="Proteomes" id="UP001281130">
    <property type="component" value="Unassembled WGS sequence"/>
</dbReference>
<keyword evidence="7" id="KW-1185">Reference proteome</keyword>
<proteinExistence type="predicted"/>
<evidence type="ECO:0000313" key="5">
    <source>
        <dbReference type="EMBL" id="AHY47296.1"/>
    </source>
</evidence>
<dbReference type="Gene3D" id="1.10.10.10">
    <property type="entry name" value="Winged helix-like DNA-binding domain superfamily/Winged helix DNA-binding domain"/>
    <property type="match status" value="1"/>
</dbReference>
<dbReference type="SMART" id="SM00347">
    <property type="entry name" value="HTH_MARR"/>
    <property type="match status" value="1"/>
</dbReference>
<dbReference type="GO" id="GO:0003677">
    <property type="term" value="F:DNA binding"/>
    <property type="evidence" value="ECO:0007669"/>
    <property type="project" value="UniProtKB-KW"/>
</dbReference>
<dbReference type="STRING" id="42256.RradSPS_2013"/>
<dbReference type="PANTHER" id="PTHR42756">
    <property type="entry name" value="TRANSCRIPTIONAL REGULATOR, MARR"/>
    <property type="match status" value="1"/>
</dbReference>
<gene>
    <name evidence="5" type="ORF">RradSPS_2013</name>
    <name evidence="6" type="ORF">SIL72_11780</name>
</gene>
<dbReference type="EMBL" id="CP007514">
    <property type="protein sequence ID" value="AHY47296.1"/>
    <property type="molecule type" value="Genomic_DNA"/>
</dbReference>
<dbReference type="PANTHER" id="PTHR42756:SF1">
    <property type="entry name" value="TRANSCRIPTIONAL REPRESSOR OF EMRAB OPERON"/>
    <property type="match status" value="1"/>
</dbReference>
<dbReference type="PROSITE" id="PS50995">
    <property type="entry name" value="HTH_MARR_2"/>
    <property type="match status" value="1"/>
</dbReference>
<dbReference type="PRINTS" id="PR00598">
    <property type="entry name" value="HTHMARR"/>
</dbReference>
<dbReference type="Pfam" id="PF12802">
    <property type="entry name" value="MarR_2"/>
    <property type="match status" value="1"/>
</dbReference>
<evidence type="ECO:0000313" key="6">
    <source>
        <dbReference type="EMBL" id="MDX5894701.1"/>
    </source>
</evidence>
<keyword evidence="2" id="KW-0238">DNA-binding</keyword>
<name>A0A023X4Z0_RUBRA</name>
<dbReference type="InterPro" id="IPR036388">
    <property type="entry name" value="WH-like_DNA-bd_sf"/>
</dbReference>
<dbReference type="SUPFAM" id="SSF46785">
    <property type="entry name" value="Winged helix' DNA-binding domain"/>
    <property type="match status" value="1"/>
</dbReference>
<dbReference type="RefSeq" id="WP_051589673.1">
    <property type="nucleotide sequence ID" value="NZ_CP007514.1"/>
</dbReference>
<evidence type="ECO:0000256" key="1">
    <source>
        <dbReference type="ARBA" id="ARBA00023015"/>
    </source>
</evidence>
<organism evidence="5 7">
    <name type="scientific">Rubrobacter radiotolerans</name>
    <name type="common">Arthrobacter radiotolerans</name>
    <dbReference type="NCBI Taxonomy" id="42256"/>
    <lineage>
        <taxon>Bacteria</taxon>
        <taxon>Bacillati</taxon>
        <taxon>Actinomycetota</taxon>
        <taxon>Rubrobacteria</taxon>
        <taxon>Rubrobacterales</taxon>
        <taxon>Rubrobacteraceae</taxon>
        <taxon>Rubrobacter</taxon>
    </lineage>
</organism>
<sequence length="155" mass="17645">MSGEVGERRSGARVGIRRPGLLSWLRMMRFYSRMERFGDEQLRPFGLNMGQFDVLARVGASEGVSQGELAASLLVSKGNIAQLIRKMEGRGLIRRESEGRMKRVYLTPAGRELFERVVPAHEEAMQSRFAALTESEQRTLYELLRKLDRWGGGER</sequence>